<name>A0A8S3WW14_PARAO</name>
<gene>
    <name evidence="1" type="ORF">PAPOLLO_LOCUS10776</name>
</gene>
<proteinExistence type="predicted"/>
<evidence type="ECO:0000313" key="2">
    <source>
        <dbReference type="Proteomes" id="UP000691718"/>
    </source>
</evidence>
<dbReference type="Proteomes" id="UP000691718">
    <property type="component" value="Unassembled WGS sequence"/>
</dbReference>
<protein>
    <submittedName>
        <fullName evidence="1">(apollo) hypothetical protein</fullName>
    </submittedName>
</protein>
<reference evidence="1" key="1">
    <citation type="submission" date="2021-04" db="EMBL/GenBank/DDBJ databases">
        <authorList>
            <person name="Tunstrom K."/>
        </authorList>
    </citation>
    <scope>NUCLEOTIDE SEQUENCE</scope>
</reference>
<dbReference type="AlphaFoldDB" id="A0A8S3WW14"/>
<keyword evidence="2" id="KW-1185">Reference proteome</keyword>
<dbReference type="EMBL" id="CAJQZP010000774">
    <property type="protein sequence ID" value="CAG4984038.1"/>
    <property type="molecule type" value="Genomic_DNA"/>
</dbReference>
<sequence>MGTIRTEKSGEAVREGNVVHLDVSRDSVGASCGLASREDWPAVAGDPDLTQELGGSRSRVGLKLRTFTLRREAEANAGAV</sequence>
<accession>A0A8S3WW14</accession>
<evidence type="ECO:0000313" key="1">
    <source>
        <dbReference type="EMBL" id="CAG4984038.1"/>
    </source>
</evidence>
<organism evidence="1 2">
    <name type="scientific">Parnassius apollo</name>
    <name type="common">Apollo butterfly</name>
    <name type="synonym">Papilio apollo</name>
    <dbReference type="NCBI Taxonomy" id="110799"/>
    <lineage>
        <taxon>Eukaryota</taxon>
        <taxon>Metazoa</taxon>
        <taxon>Ecdysozoa</taxon>
        <taxon>Arthropoda</taxon>
        <taxon>Hexapoda</taxon>
        <taxon>Insecta</taxon>
        <taxon>Pterygota</taxon>
        <taxon>Neoptera</taxon>
        <taxon>Endopterygota</taxon>
        <taxon>Lepidoptera</taxon>
        <taxon>Glossata</taxon>
        <taxon>Ditrysia</taxon>
        <taxon>Papilionoidea</taxon>
        <taxon>Papilionidae</taxon>
        <taxon>Parnassiinae</taxon>
        <taxon>Parnassini</taxon>
        <taxon>Parnassius</taxon>
        <taxon>Parnassius</taxon>
    </lineage>
</organism>
<comment type="caution">
    <text evidence="1">The sequence shown here is derived from an EMBL/GenBank/DDBJ whole genome shotgun (WGS) entry which is preliminary data.</text>
</comment>